<name>A0A0A9EC83_ARUDO</name>
<accession>A0A0A9EC83</accession>
<sequence>MFRSNPTPTAGEVSTTDDDDPASLCSSSWHVTLLPATTAGWRGTGAGTATVTASLGSRNRNGWAATMAGMPRLKSSDGAGAAAAAGVSRDDDSTVLLLGLTDSALGGRASGCGCAPAKATGKLVLALGPRKWSAAAS</sequence>
<feature type="compositionally biased region" description="Polar residues" evidence="1">
    <location>
        <begin position="1"/>
        <end position="14"/>
    </location>
</feature>
<evidence type="ECO:0000313" key="2">
    <source>
        <dbReference type="EMBL" id="JAD97631.1"/>
    </source>
</evidence>
<dbReference type="AlphaFoldDB" id="A0A0A9EC83"/>
<proteinExistence type="predicted"/>
<reference evidence="2" key="2">
    <citation type="journal article" date="2015" name="Data Brief">
        <title>Shoot transcriptome of the giant reed, Arundo donax.</title>
        <authorList>
            <person name="Barrero R.A."/>
            <person name="Guerrero F.D."/>
            <person name="Moolhuijzen P."/>
            <person name="Goolsby J.A."/>
            <person name="Tidwell J."/>
            <person name="Bellgard S.E."/>
            <person name="Bellgard M.I."/>
        </authorList>
    </citation>
    <scope>NUCLEOTIDE SEQUENCE</scope>
    <source>
        <tissue evidence="2">Shoot tissue taken approximately 20 cm above the soil surface</tissue>
    </source>
</reference>
<protein>
    <submittedName>
        <fullName evidence="2">Uncharacterized protein</fullName>
    </submittedName>
</protein>
<organism evidence="2">
    <name type="scientific">Arundo donax</name>
    <name type="common">Giant reed</name>
    <name type="synonym">Donax arundinaceus</name>
    <dbReference type="NCBI Taxonomy" id="35708"/>
    <lineage>
        <taxon>Eukaryota</taxon>
        <taxon>Viridiplantae</taxon>
        <taxon>Streptophyta</taxon>
        <taxon>Embryophyta</taxon>
        <taxon>Tracheophyta</taxon>
        <taxon>Spermatophyta</taxon>
        <taxon>Magnoliopsida</taxon>
        <taxon>Liliopsida</taxon>
        <taxon>Poales</taxon>
        <taxon>Poaceae</taxon>
        <taxon>PACMAD clade</taxon>
        <taxon>Arundinoideae</taxon>
        <taxon>Arundineae</taxon>
        <taxon>Arundo</taxon>
    </lineage>
</organism>
<reference evidence="2" key="1">
    <citation type="submission" date="2014-09" db="EMBL/GenBank/DDBJ databases">
        <authorList>
            <person name="Magalhaes I.L.F."/>
            <person name="Oliveira U."/>
            <person name="Santos F.R."/>
            <person name="Vidigal T.H.D.A."/>
            <person name="Brescovit A.D."/>
            <person name="Santos A.J."/>
        </authorList>
    </citation>
    <scope>NUCLEOTIDE SEQUENCE</scope>
    <source>
        <tissue evidence="2">Shoot tissue taken approximately 20 cm above the soil surface</tissue>
    </source>
</reference>
<evidence type="ECO:0000256" key="1">
    <source>
        <dbReference type="SAM" id="MobiDB-lite"/>
    </source>
</evidence>
<dbReference type="EMBL" id="GBRH01200264">
    <property type="protein sequence ID" value="JAD97631.1"/>
    <property type="molecule type" value="Transcribed_RNA"/>
</dbReference>
<feature type="region of interest" description="Disordered" evidence="1">
    <location>
        <begin position="1"/>
        <end position="22"/>
    </location>
</feature>